<dbReference type="RefSeq" id="WP_344990211.1">
    <property type="nucleotide sequence ID" value="NZ_BAABFR010000004.1"/>
</dbReference>
<protein>
    <submittedName>
        <fullName evidence="5">SDR family oxidoreductase</fullName>
    </submittedName>
</protein>
<dbReference type="PANTHER" id="PTHR24321:SF8">
    <property type="entry name" value="ESTRADIOL 17-BETA-DEHYDROGENASE 8-RELATED"/>
    <property type="match status" value="1"/>
</dbReference>
<dbReference type="Proteomes" id="UP001500635">
    <property type="component" value="Unassembled WGS sequence"/>
</dbReference>
<comment type="caution">
    <text evidence="5">The sequence shown here is derived from an EMBL/GenBank/DDBJ whole genome shotgun (WGS) entry which is preliminary data.</text>
</comment>
<dbReference type="SMART" id="SM00822">
    <property type="entry name" value="PKS_KR"/>
    <property type="match status" value="1"/>
</dbReference>
<dbReference type="PRINTS" id="PR00080">
    <property type="entry name" value="SDRFAMILY"/>
</dbReference>
<sequence>MSVYLVTGGGTGIGAAIVARLVRGGHTVIACGRRPGPLDEAAAATGCETAVMDAADGAAVRGVVADVLARHGRIDGVVANAGGHGYSDVGATDDAAWRSSLQANLDTAFVTARESLPALRASGGAICIISSLAGLRAAPETAGYTVGKHALIGLMRSLARDYGQFGVRTNAVCPGWVRTPMADAEMAQLVSDGAAADVEAAYGVVTKDVPLRRPADPAEIAGVVAFLMGPDATYINGASIVVDGGSHIVDVPTLAFG</sequence>
<gene>
    <name evidence="5" type="ORF">GCM10023147_04310</name>
</gene>
<evidence type="ECO:0000313" key="6">
    <source>
        <dbReference type="Proteomes" id="UP001500635"/>
    </source>
</evidence>
<keyword evidence="3" id="KW-0520">NAD</keyword>
<evidence type="ECO:0000256" key="3">
    <source>
        <dbReference type="ARBA" id="ARBA00023027"/>
    </source>
</evidence>
<dbReference type="PRINTS" id="PR00081">
    <property type="entry name" value="GDHRDH"/>
</dbReference>
<dbReference type="Gene3D" id="3.40.50.720">
    <property type="entry name" value="NAD(P)-binding Rossmann-like Domain"/>
    <property type="match status" value="1"/>
</dbReference>
<evidence type="ECO:0000259" key="4">
    <source>
        <dbReference type="SMART" id="SM00822"/>
    </source>
</evidence>
<keyword evidence="6" id="KW-1185">Reference proteome</keyword>
<evidence type="ECO:0000256" key="2">
    <source>
        <dbReference type="ARBA" id="ARBA00023002"/>
    </source>
</evidence>
<dbReference type="InterPro" id="IPR057326">
    <property type="entry name" value="KR_dom"/>
</dbReference>
<evidence type="ECO:0000313" key="5">
    <source>
        <dbReference type="EMBL" id="GAA4384184.1"/>
    </source>
</evidence>
<reference evidence="6" key="1">
    <citation type="journal article" date="2019" name="Int. J. Syst. Evol. Microbiol.">
        <title>The Global Catalogue of Microorganisms (GCM) 10K type strain sequencing project: providing services to taxonomists for standard genome sequencing and annotation.</title>
        <authorList>
            <consortium name="The Broad Institute Genomics Platform"/>
            <consortium name="The Broad Institute Genome Sequencing Center for Infectious Disease"/>
            <person name="Wu L."/>
            <person name="Ma J."/>
        </authorList>
    </citation>
    <scope>NUCLEOTIDE SEQUENCE [LARGE SCALE GENOMIC DNA]</scope>
    <source>
        <strain evidence="6">JCM 17688</strain>
    </source>
</reference>
<dbReference type="Pfam" id="PF13561">
    <property type="entry name" value="adh_short_C2"/>
    <property type="match status" value="1"/>
</dbReference>
<dbReference type="PROSITE" id="PS00061">
    <property type="entry name" value="ADH_SHORT"/>
    <property type="match status" value="1"/>
</dbReference>
<organism evidence="5 6">
    <name type="scientific">Tsukamurella soli</name>
    <dbReference type="NCBI Taxonomy" id="644556"/>
    <lineage>
        <taxon>Bacteria</taxon>
        <taxon>Bacillati</taxon>
        <taxon>Actinomycetota</taxon>
        <taxon>Actinomycetes</taxon>
        <taxon>Mycobacteriales</taxon>
        <taxon>Tsukamurellaceae</taxon>
        <taxon>Tsukamurella</taxon>
    </lineage>
</organism>
<evidence type="ECO:0000256" key="1">
    <source>
        <dbReference type="ARBA" id="ARBA00006484"/>
    </source>
</evidence>
<keyword evidence="2" id="KW-0560">Oxidoreductase</keyword>
<name>A0ABP8J345_9ACTN</name>
<proteinExistence type="inferred from homology"/>
<accession>A0ABP8J345</accession>
<dbReference type="CDD" id="cd05233">
    <property type="entry name" value="SDR_c"/>
    <property type="match status" value="1"/>
</dbReference>
<comment type="similarity">
    <text evidence="1">Belongs to the short-chain dehydrogenases/reductases (SDR) family.</text>
</comment>
<dbReference type="EMBL" id="BAABFR010000004">
    <property type="protein sequence ID" value="GAA4384184.1"/>
    <property type="molecule type" value="Genomic_DNA"/>
</dbReference>
<feature type="domain" description="Ketoreductase" evidence="4">
    <location>
        <begin position="2"/>
        <end position="183"/>
    </location>
</feature>
<dbReference type="PANTHER" id="PTHR24321">
    <property type="entry name" value="DEHYDROGENASES, SHORT CHAIN"/>
    <property type="match status" value="1"/>
</dbReference>
<dbReference type="InterPro" id="IPR036291">
    <property type="entry name" value="NAD(P)-bd_dom_sf"/>
</dbReference>
<dbReference type="InterPro" id="IPR002347">
    <property type="entry name" value="SDR_fam"/>
</dbReference>
<dbReference type="SUPFAM" id="SSF51735">
    <property type="entry name" value="NAD(P)-binding Rossmann-fold domains"/>
    <property type="match status" value="1"/>
</dbReference>
<dbReference type="InterPro" id="IPR020904">
    <property type="entry name" value="Sc_DH/Rdtase_CS"/>
</dbReference>